<name>A0A6S6XRY2_9PROT</name>
<dbReference type="GO" id="GO:0035435">
    <property type="term" value="P:phosphate ion transmembrane transport"/>
    <property type="evidence" value="ECO:0007669"/>
    <property type="project" value="InterPro"/>
</dbReference>
<comment type="subcellular location">
    <subcellularLocation>
        <location evidence="10">Cell inner membrane</location>
        <topology evidence="10">Multi-pass membrane protein</topology>
    </subcellularLocation>
    <subcellularLocation>
        <location evidence="1">Cell membrane</location>
        <topology evidence="1">Multi-pass membrane protein</topology>
    </subcellularLocation>
</comment>
<protein>
    <recommendedName>
        <fullName evidence="3 10">Phosphate transport system permease protein PstA</fullName>
    </recommendedName>
</protein>
<dbReference type="RefSeq" id="WP_145769827.1">
    <property type="nucleotide sequence ID" value="NZ_LR778301.1"/>
</dbReference>
<dbReference type="EMBL" id="LR778301">
    <property type="protein sequence ID" value="CAB1368741.1"/>
    <property type="molecule type" value="Genomic_DNA"/>
</dbReference>
<dbReference type="KEGG" id="doe:DENOEST_1576"/>
<feature type="transmembrane region" description="Helical" evidence="10">
    <location>
        <begin position="196"/>
        <end position="219"/>
    </location>
</feature>
<gene>
    <name evidence="11" type="primary">pstA</name>
    <name evidence="11" type="ORF">DENOEST_1576</name>
</gene>
<organism evidence="11 12">
    <name type="scientific">Denitratisoma oestradiolicum</name>
    <dbReference type="NCBI Taxonomy" id="311182"/>
    <lineage>
        <taxon>Bacteria</taxon>
        <taxon>Pseudomonadati</taxon>
        <taxon>Pseudomonadota</taxon>
        <taxon>Betaproteobacteria</taxon>
        <taxon>Nitrosomonadales</taxon>
        <taxon>Sterolibacteriaceae</taxon>
        <taxon>Denitratisoma</taxon>
    </lineage>
</organism>
<dbReference type="AlphaFoldDB" id="A0A6S6XRY2"/>
<evidence type="ECO:0000313" key="11">
    <source>
        <dbReference type="EMBL" id="CAB1368741.1"/>
    </source>
</evidence>
<dbReference type="SUPFAM" id="SSF161098">
    <property type="entry name" value="MetI-like"/>
    <property type="match status" value="1"/>
</dbReference>
<feature type="transmembrane region" description="Helical" evidence="10">
    <location>
        <begin position="12"/>
        <end position="36"/>
    </location>
</feature>
<sequence>MRLSLATTRRLKNWLALGISMLAMAFGLFWLIWILATTLELGLSGLSLSVFYEMTPPPGLANGGLANAIMGSLMMVGLATAIGTPAGILAGIYLAEYGQHTWLGSTTRFVNDLLLSAPSIIVGLFIYEVYVARMGNFSGMAGVLALALIVIPVVVRTTENMLRLVPNTMREAAFALGAPHWVVIGRVTLKASMAGVMTGIMLAVARIAGETAPLLFTALSNQFWSMNLNAPLASLPVTIFKFAMSPFEDWQRLAWAGVLLITLGVLCLNILARLVFREKHKS</sequence>
<reference evidence="11 12" key="1">
    <citation type="submission" date="2020-03" db="EMBL/GenBank/DDBJ databases">
        <authorList>
            <consortium name="Genoscope - CEA"/>
            <person name="William W."/>
        </authorList>
    </citation>
    <scope>NUCLEOTIDE SEQUENCE [LARGE SCALE GENOMIC DNA]</scope>
    <source>
        <strain evidence="12">DSM 16959</strain>
    </source>
</reference>
<dbReference type="GO" id="GO:0005886">
    <property type="term" value="C:plasma membrane"/>
    <property type="evidence" value="ECO:0007669"/>
    <property type="project" value="UniProtKB-SubCell"/>
</dbReference>
<dbReference type="PANTHER" id="PTHR42922:SF1">
    <property type="entry name" value="PHOSPHATE TRANSPORT SYSTEM PERMEASE PROTEIN PSTA"/>
    <property type="match status" value="1"/>
</dbReference>
<dbReference type="InterPro" id="IPR051408">
    <property type="entry name" value="Phosphate_transprt_permease"/>
</dbReference>
<evidence type="ECO:0000256" key="10">
    <source>
        <dbReference type="RuleBase" id="RU363043"/>
    </source>
</evidence>
<evidence type="ECO:0000256" key="2">
    <source>
        <dbReference type="ARBA" id="ARBA00007069"/>
    </source>
</evidence>
<comment type="similarity">
    <text evidence="2 10">Belongs to the binding-protein-dependent transport system permease family. CysTW subfamily.</text>
</comment>
<dbReference type="InterPro" id="IPR000515">
    <property type="entry name" value="MetI-like"/>
</dbReference>
<feature type="transmembrane region" description="Helical" evidence="10">
    <location>
        <begin position="113"/>
        <end position="131"/>
    </location>
</feature>
<keyword evidence="6" id="KW-0592">Phosphate transport</keyword>
<dbReference type="Proteomes" id="UP000515733">
    <property type="component" value="Chromosome"/>
</dbReference>
<keyword evidence="9 10" id="KW-0472">Membrane</keyword>
<dbReference type="GO" id="GO:0005315">
    <property type="term" value="F:phosphate transmembrane transporter activity"/>
    <property type="evidence" value="ECO:0007669"/>
    <property type="project" value="InterPro"/>
</dbReference>
<feature type="transmembrane region" description="Helical" evidence="10">
    <location>
        <begin position="253"/>
        <end position="276"/>
    </location>
</feature>
<evidence type="ECO:0000256" key="3">
    <source>
        <dbReference type="ARBA" id="ARBA00016864"/>
    </source>
</evidence>
<evidence type="ECO:0000256" key="1">
    <source>
        <dbReference type="ARBA" id="ARBA00004651"/>
    </source>
</evidence>
<keyword evidence="12" id="KW-1185">Reference proteome</keyword>
<dbReference type="NCBIfam" id="TIGR00974">
    <property type="entry name" value="3a0107s02c"/>
    <property type="match status" value="1"/>
</dbReference>
<evidence type="ECO:0000256" key="4">
    <source>
        <dbReference type="ARBA" id="ARBA00022448"/>
    </source>
</evidence>
<keyword evidence="4" id="KW-0813">Transport</keyword>
<accession>A0A6S6XRY2</accession>
<evidence type="ECO:0000256" key="9">
    <source>
        <dbReference type="ARBA" id="ARBA00023136"/>
    </source>
</evidence>
<dbReference type="PROSITE" id="PS50928">
    <property type="entry name" value="ABC_TM1"/>
    <property type="match status" value="1"/>
</dbReference>
<keyword evidence="8 10" id="KW-1133">Transmembrane helix</keyword>
<evidence type="ECO:0000313" key="12">
    <source>
        <dbReference type="Proteomes" id="UP000515733"/>
    </source>
</evidence>
<evidence type="ECO:0000256" key="5">
    <source>
        <dbReference type="ARBA" id="ARBA00022475"/>
    </source>
</evidence>
<evidence type="ECO:0000256" key="8">
    <source>
        <dbReference type="ARBA" id="ARBA00022989"/>
    </source>
</evidence>
<dbReference type="InterPro" id="IPR005672">
    <property type="entry name" value="Phosphate_PstA"/>
</dbReference>
<dbReference type="CDD" id="cd06261">
    <property type="entry name" value="TM_PBP2"/>
    <property type="match status" value="1"/>
</dbReference>
<dbReference type="InterPro" id="IPR035906">
    <property type="entry name" value="MetI-like_sf"/>
</dbReference>
<dbReference type="Pfam" id="PF00528">
    <property type="entry name" value="BPD_transp_1"/>
    <property type="match status" value="1"/>
</dbReference>
<feature type="transmembrane region" description="Helical" evidence="10">
    <location>
        <begin position="137"/>
        <end position="155"/>
    </location>
</feature>
<dbReference type="NCBIfam" id="NF008430">
    <property type="entry name" value="PRK11268.1"/>
    <property type="match status" value="1"/>
</dbReference>
<dbReference type="PANTHER" id="PTHR42922">
    <property type="entry name" value="PHOSPHATE TRANSPORT SYSTEM PERMEASE PROTEIN PSTA"/>
    <property type="match status" value="1"/>
</dbReference>
<keyword evidence="7 10" id="KW-0812">Transmembrane</keyword>
<dbReference type="Gene3D" id="1.10.3720.10">
    <property type="entry name" value="MetI-like"/>
    <property type="match status" value="1"/>
</dbReference>
<evidence type="ECO:0000256" key="6">
    <source>
        <dbReference type="ARBA" id="ARBA00022592"/>
    </source>
</evidence>
<proteinExistence type="inferred from homology"/>
<feature type="transmembrane region" description="Helical" evidence="10">
    <location>
        <begin position="68"/>
        <end position="92"/>
    </location>
</feature>
<dbReference type="OrthoDB" id="9775069at2"/>
<keyword evidence="5 10" id="KW-1003">Cell membrane</keyword>
<evidence type="ECO:0000256" key="7">
    <source>
        <dbReference type="ARBA" id="ARBA00022692"/>
    </source>
</evidence>